<dbReference type="RefSeq" id="WP_308349592.1">
    <property type="nucleotide sequence ID" value="NZ_CP129971.1"/>
</dbReference>
<proteinExistence type="predicted"/>
<reference evidence="1 2" key="1">
    <citation type="submission" date="2023-08" db="EMBL/GenBank/DDBJ databases">
        <title>Comparative genomics and taxonomic characterization of three novel marine species of genus Marivirga.</title>
        <authorList>
            <person name="Muhammad N."/>
            <person name="Kim S.-G."/>
        </authorList>
    </citation>
    <scope>NUCLEOTIDE SEQUENCE [LARGE SCALE GENOMIC DNA]</scope>
    <source>
        <strain evidence="1 2">BDSF4-3</strain>
    </source>
</reference>
<evidence type="ECO:0008006" key="3">
    <source>
        <dbReference type="Google" id="ProtNLM"/>
    </source>
</evidence>
<evidence type="ECO:0000313" key="2">
    <source>
        <dbReference type="Proteomes" id="UP001230496"/>
    </source>
</evidence>
<accession>A0AA49GEH0</accession>
<name>A0AA49GEH0_9BACT</name>
<dbReference type="EMBL" id="CP129971">
    <property type="protein sequence ID" value="WKK77518.2"/>
    <property type="molecule type" value="Genomic_DNA"/>
</dbReference>
<protein>
    <recommendedName>
        <fullName evidence="3">DUF4249 domain-containing protein</fullName>
    </recommendedName>
</protein>
<evidence type="ECO:0000313" key="1">
    <source>
        <dbReference type="EMBL" id="WKK77518.2"/>
    </source>
</evidence>
<sequence length="336" mass="38715">MRFILITIITAIALCGCKHEEHIQNNLKASMPEGVTYSLNGEEFDDLYLLPGDTFEIKFLLEANCAIEATLENVSISVEEVYPEDNLQIGNILRALKIHEYYGETFEKNFSREMSYKIIIPEFDVNVEYRNYIRLHYKVSAKFDDESDEFSTQNGVDIKGLVYDQQIIRINSKGLNYSFKLYNNYVGKPLDDSSGLGFNIFTRKYTNQVCELDGSCENLNRGNRSTMLSLTYLPEMNQGTSLFTPSFGYLNDEKVSYKKVNGYNWERKFLSNDSEVVDMGNIVENPLIGDIYRVAYYEIDGSIYHGYIKVVDILEQEVGGYIEFDVYIENEELSFS</sequence>
<dbReference type="KEGG" id="msaa:QYS49_10430"/>
<organism evidence="1 2">
    <name type="scientific">Marivirga salinarum</name>
    <dbReference type="NCBI Taxonomy" id="3059078"/>
    <lineage>
        <taxon>Bacteria</taxon>
        <taxon>Pseudomonadati</taxon>
        <taxon>Bacteroidota</taxon>
        <taxon>Cytophagia</taxon>
        <taxon>Cytophagales</taxon>
        <taxon>Marivirgaceae</taxon>
        <taxon>Marivirga</taxon>
    </lineage>
</organism>
<dbReference type="Proteomes" id="UP001230496">
    <property type="component" value="Chromosome"/>
</dbReference>
<gene>
    <name evidence="1" type="ORF">QYS49_10430</name>
</gene>
<keyword evidence="2" id="KW-1185">Reference proteome</keyword>
<dbReference type="AlphaFoldDB" id="A0AA49GEH0"/>
<dbReference type="PROSITE" id="PS51257">
    <property type="entry name" value="PROKAR_LIPOPROTEIN"/>
    <property type="match status" value="1"/>
</dbReference>